<dbReference type="Gene3D" id="2.60.120.180">
    <property type="match status" value="1"/>
</dbReference>
<dbReference type="GO" id="GO:0016787">
    <property type="term" value="F:hydrolase activity"/>
    <property type="evidence" value="ECO:0007669"/>
    <property type="project" value="UniProtKB-KW"/>
</dbReference>
<sequence length="252" mass="26857">MRRRAIAVALALAGSVLTPAMAGTPAHADTQICAQYGSTKIQNGRYVVQNNNWGDSTTQCINVTGSGFSVTTASHNKPQNGAPGSYPSIYAGCHYGNCSTGSGLPLRADDGRFNTIQTSVSMSYPGSGVYDASYDVWFDPTARTNGQNTGAELMVWLNHTGSVQPVGSRVATVSLAGGTWDVWYGNSGWNVVSYVRTSPTSSISFPVHTFYDDMVRRGYAQRSWYVTSVQAGFEPWVGGVGLAVNNFSYSIG</sequence>
<dbReference type="Pfam" id="PF01670">
    <property type="entry name" value="Glyco_hydro_12"/>
    <property type="match status" value="1"/>
</dbReference>
<dbReference type="PANTHER" id="PTHR34002">
    <property type="entry name" value="BLR1656 PROTEIN"/>
    <property type="match status" value="1"/>
</dbReference>
<dbReference type="InterPro" id="IPR002594">
    <property type="entry name" value="GH12"/>
</dbReference>
<protein>
    <submittedName>
        <fullName evidence="4">Glycoside hydrolase</fullName>
    </submittedName>
</protein>
<feature type="chain" id="PRO_5046259286" evidence="3">
    <location>
        <begin position="23"/>
        <end position="252"/>
    </location>
</feature>
<dbReference type="SUPFAM" id="SSF49899">
    <property type="entry name" value="Concanavalin A-like lectins/glucanases"/>
    <property type="match status" value="1"/>
</dbReference>
<keyword evidence="2" id="KW-0624">Polysaccharide degradation</keyword>
<keyword evidence="2" id="KW-0119">Carbohydrate metabolism</keyword>
<keyword evidence="2 4" id="KW-0378">Hydrolase</keyword>
<comment type="similarity">
    <text evidence="1 2">Belongs to the glycosyl hydrolase 12 (cellulase H) family.</text>
</comment>
<dbReference type="InterPro" id="IPR013319">
    <property type="entry name" value="GH11/12"/>
</dbReference>
<dbReference type="PANTHER" id="PTHR34002:SF9">
    <property type="entry name" value="XYLOGLUCAN-SPECIFIC ENDO-BETA-1,4-GLUCANASE A"/>
    <property type="match status" value="1"/>
</dbReference>
<evidence type="ECO:0000256" key="2">
    <source>
        <dbReference type="RuleBase" id="RU361163"/>
    </source>
</evidence>
<comment type="caution">
    <text evidence="4">The sequence shown here is derived from an EMBL/GenBank/DDBJ whole genome shotgun (WGS) entry which is preliminary data.</text>
</comment>
<accession>A0ABN0W6Y1</accession>
<dbReference type="EMBL" id="BAAABM010000009">
    <property type="protein sequence ID" value="GAA0327153.1"/>
    <property type="molecule type" value="Genomic_DNA"/>
</dbReference>
<dbReference type="RefSeq" id="WP_252800709.1">
    <property type="nucleotide sequence ID" value="NZ_BAAABM010000009.1"/>
</dbReference>
<keyword evidence="2" id="KW-0326">Glycosidase</keyword>
<reference evidence="4 5" key="1">
    <citation type="journal article" date="2019" name="Int. J. Syst. Evol. Microbiol.">
        <title>The Global Catalogue of Microorganisms (GCM) 10K type strain sequencing project: providing services to taxonomists for standard genome sequencing and annotation.</title>
        <authorList>
            <consortium name="The Broad Institute Genomics Platform"/>
            <consortium name="The Broad Institute Genome Sequencing Center for Infectious Disease"/>
            <person name="Wu L."/>
            <person name="Ma J."/>
        </authorList>
    </citation>
    <scope>NUCLEOTIDE SEQUENCE [LARGE SCALE GENOMIC DNA]</scope>
    <source>
        <strain evidence="4 5">JCM 3146</strain>
    </source>
</reference>
<organism evidence="4 5">
    <name type="scientific">Actinoallomurus spadix</name>
    <dbReference type="NCBI Taxonomy" id="79912"/>
    <lineage>
        <taxon>Bacteria</taxon>
        <taxon>Bacillati</taxon>
        <taxon>Actinomycetota</taxon>
        <taxon>Actinomycetes</taxon>
        <taxon>Streptosporangiales</taxon>
        <taxon>Thermomonosporaceae</taxon>
        <taxon>Actinoallomurus</taxon>
    </lineage>
</organism>
<evidence type="ECO:0000313" key="4">
    <source>
        <dbReference type="EMBL" id="GAA0327153.1"/>
    </source>
</evidence>
<evidence type="ECO:0000256" key="1">
    <source>
        <dbReference type="ARBA" id="ARBA00005519"/>
    </source>
</evidence>
<dbReference type="Proteomes" id="UP001501822">
    <property type="component" value="Unassembled WGS sequence"/>
</dbReference>
<name>A0ABN0W6Y1_9ACTN</name>
<proteinExistence type="inferred from homology"/>
<dbReference type="InterPro" id="IPR013320">
    <property type="entry name" value="ConA-like_dom_sf"/>
</dbReference>
<evidence type="ECO:0000313" key="5">
    <source>
        <dbReference type="Proteomes" id="UP001501822"/>
    </source>
</evidence>
<keyword evidence="5" id="KW-1185">Reference proteome</keyword>
<evidence type="ECO:0000256" key="3">
    <source>
        <dbReference type="SAM" id="SignalP"/>
    </source>
</evidence>
<feature type="signal peptide" evidence="3">
    <location>
        <begin position="1"/>
        <end position="22"/>
    </location>
</feature>
<gene>
    <name evidence="4" type="ORF">GCM10010151_16410</name>
</gene>
<keyword evidence="3" id="KW-0732">Signal</keyword>